<dbReference type="HOGENOM" id="CLU_2961989_0_0_1"/>
<dbReference type="AlphaFoldDB" id="U9TLF0"/>
<organism evidence="1">
    <name type="scientific">Rhizophagus irregularis (strain DAOM 181602 / DAOM 197198 / MUCL 43194)</name>
    <name type="common">Arbuscular mycorrhizal fungus</name>
    <name type="synonym">Glomus intraradices</name>
    <dbReference type="NCBI Taxonomy" id="747089"/>
    <lineage>
        <taxon>Eukaryota</taxon>
        <taxon>Fungi</taxon>
        <taxon>Fungi incertae sedis</taxon>
        <taxon>Mucoromycota</taxon>
        <taxon>Glomeromycotina</taxon>
        <taxon>Glomeromycetes</taxon>
        <taxon>Glomerales</taxon>
        <taxon>Glomeraceae</taxon>
        <taxon>Rhizophagus</taxon>
    </lineage>
</organism>
<name>U9TLF0_RHIID</name>
<evidence type="ECO:0000313" key="1">
    <source>
        <dbReference type="EMBL" id="ESA07113.1"/>
    </source>
</evidence>
<dbReference type="EMBL" id="KI290738">
    <property type="protein sequence ID" value="ESA07113.1"/>
    <property type="molecule type" value="Genomic_DNA"/>
</dbReference>
<proteinExistence type="predicted"/>
<gene>
    <name evidence="1" type="ORF">GLOINDRAFT_33303</name>
</gene>
<accession>U9TLF0</accession>
<reference evidence="1" key="1">
    <citation type="submission" date="2013-07" db="EMBL/GenBank/DDBJ databases">
        <title>The genome of an arbuscular mycorrhizal fungus provides insights into the evolution of the oldest plant symbiosis.</title>
        <authorList>
            <consortium name="DOE Joint Genome Institute"/>
            <person name="Tisserant E."/>
            <person name="Malbreil M."/>
            <person name="Kuo A."/>
            <person name="Kohler A."/>
            <person name="Symeonidi A."/>
            <person name="Balestrini R."/>
            <person name="Charron P."/>
            <person name="Duensing N."/>
            <person name="Frei-dit-Frey N."/>
            <person name="Gianinazzi-Pearson V."/>
            <person name="Gilbert B."/>
            <person name="Handa Y."/>
            <person name="Hijri M."/>
            <person name="Kaul R."/>
            <person name="Kawaguchi M."/>
            <person name="Krajinski F."/>
            <person name="Lammers P."/>
            <person name="Lapierre D."/>
            <person name="Masclaux F.G."/>
            <person name="Murat C."/>
            <person name="Morin E."/>
            <person name="Ndikumana S."/>
            <person name="Pagni M."/>
            <person name="Petitpierre D."/>
            <person name="Requena N."/>
            <person name="Rosikiewicz P."/>
            <person name="Riley R."/>
            <person name="Saito K."/>
            <person name="San Clemente H."/>
            <person name="Shapiro H."/>
            <person name="van Tuinen D."/>
            <person name="Becard G."/>
            <person name="Bonfante P."/>
            <person name="Paszkowski U."/>
            <person name="Shachar-Hill Y."/>
            <person name="Young J.P."/>
            <person name="Sanders I.R."/>
            <person name="Henrissat B."/>
            <person name="Rensing S.A."/>
            <person name="Grigoriev I.V."/>
            <person name="Corradi N."/>
            <person name="Roux C."/>
            <person name="Martin F."/>
        </authorList>
    </citation>
    <scope>NUCLEOTIDE SEQUENCE</scope>
    <source>
        <strain evidence="1">DAOM 197198</strain>
    </source>
</reference>
<protein>
    <submittedName>
        <fullName evidence="1">Uncharacterized protein</fullName>
    </submittedName>
</protein>
<sequence length="59" mass="6656">MASAKWNSVKWGLVKWYFGRNGTSMKYSFGEMASAKYVSMKWTSTKSPDTLGVKLLLSL</sequence>